<feature type="transmembrane region" description="Helical" evidence="6">
    <location>
        <begin position="252"/>
        <end position="273"/>
    </location>
</feature>
<keyword evidence="9" id="KW-1185">Reference proteome</keyword>
<reference evidence="8 9" key="1">
    <citation type="submission" date="2021-01" db="EMBL/GenBank/DDBJ databases">
        <title>Whole genome shotgun sequence of Planotetraspora kaengkrachanensis NBRC 104272.</title>
        <authorList>
            <person name="Komaki H."/>
            <person name="Tamura T."/>
        </authorList>
    </citation>
    <scope>NUCLEOTIDE SEQUENCE [LARGE SCALE GENOMIC DNA]</scope>
    <source>
        <strain evidence="8 9">NBRC 104272</strain>
    </source>
</reference>
<sequence>MHGRKAATVASDRAPATRKRALWALVALGVATFTYITVELLPIGLLTVMAADLHRTPSEMGLIVTGYAAVVVLASIPLTRLALWVPRRTLLAVTLGTLTVGTLLTAVAPSYPVLLAARLLTALTQALFWSVVATTAIALFPPREQGRVVARLAIGNSIAPVLGVPAGTWLGQQAGWRVSFVVTAVLALATCAALIALLPAVTAANAEPARGTAPDARRYALLVTATVIGVTGFLTAYTYITPFLEEVSGFAPQALGSLLFASGVAGVVGTVVVGRHLDRRPRTALIVPLIVITGALLGLYALGTAGPPAAVALCLTGLSFAALATAIQNRTLQVAPGSTDLASAGISSAFNVGIASGSLLGGVLIDGLGTRSVALTGGILTSVALAALISERWLARPARPADAETAVAC</sequence>
<keyword evidence="3 6" id="KW-0812">Transmembrane</keyword>
<dbReference type="Gene3D" id="1.20.1250.20">
    <property type="entry name" value="MFS general substrate transporter like domains"/>
    <property type="match status" value="2"/>
</dbReference>
<dbReference type="PROSITE" id="PS50850">
    <property type="entry name" value="MFS"/>
    <property type="match status" value="1"/>
</dbReference>
<evidence type="ECO:0000256" key="4">
    <source>
        <dbReference type="ARBA" id="ARBA00022989"/>
    </source>
</evidence>
<comment type="caution">
    <text evidence="8">The sequence shown here is derived from an EMBL/GenBank/DDBJ whole genome shotgun (WGS) entry which is preliminary data.</text>
</comment>
<organism evidence="8 9">
    <name type="scientific">Planotetraspora kaengkrachanensis</name>
    <dbReference type="NCBI Taxonomy" id="575193"/>
    <lineage>
        <taxon>Bacteria</taxon>
        <taxon>Bacillati</taxon>
        <taxon>Actinomycetota</taxon>
        <taxon>Actinomycetes</taxon>
        <taxon>Streptosporangiales</taxon>
        <taxon>Streptosporangiaceae</taxon>
        <taxon>Planotetraspora</taxon>
    </lineage>
</organism>
<dbReference type="PANTHER" id="PTHR43124:SF4">
    <property type="entry name" value="SUGAR EFFLUX TRANSPORTER"/>
    <property type="match status" value="1"/>
</dbReference>
<feature type="transmembrane region" description="Helical" evidence="6">
    <location>
        <begin position="309"/>
        <end position="329"/>
    </location>
</feature>
<feature type="transmembrane region" description="Helical" evidence="6">
    <location>
        <begin position="60"/>
        <end position="78"/>
    </location>
</feature>
<dbReference type="GO" id="GO:0022857">
    <property type="term" value="F:transmembrane transporter activity"/>
    <property type="evidence" value="ECO:0007669"/>
    <property type="project" value="InterPro"/>
</dbReference>
<protein>
    <submittedName>
        <fullName evidence="8">MFS transporter</fullName>
    </submittedName>
</protein>
<feature type="transmembrane region" description="Helical" evidence="6">
    <location>
        <begin position="117"/>
        <end position="140"/>
    </location>
</feature>
<feature type="transmembrane region" description="Helical" evidence="6">
    <location>
        <begin position="285"/>
        <end position="303"/>
    </location>
</feature>
<dbReference type="InterPro" id="IPR050189">
    <property type="entry name" value="MFS_Efflux_Transporters"/>
</dbReference>
<proteinExistence type="predicted"/>
<dbReference type="InterPro" id="IPR020846">
    <property type="entry name" value="MFS_dom"/>
</dbReference>
<feature type="domain" description="Major facilitator superfamily (MFS) profile" evidence="7">
    <location>
        <begin position="22"/>
        <end position="399"/>
    </location>
</feature>
<evidence type="ECO:0000259" key="7">
    <source>
        <dbReference type="PROSITE" id="PS50850"/>
    </source>
</evidence>
<evidence type="ECO:0000256" key="1">
    <source>
        <dbReference type="ARBA" id="ARBA00004651"/>
    </source>
</evidence>
<name>A0A8J3M6C8_9ACTN</name>
<feature type="transmembrane region" description="Helical" evidence="6">
    <location>
        <begin position="371"/>
        <end position="389"/>
    </location>
</feature>
<dbReference type="AlphaFoldDB" id="A0A8J3M6C8"/>
<evidence type="ECO:0000256" key="5">
    <source>
        <dbReference type="ARBA" id="ARBA00023136"/>
    </source>
</evidence>
<dbReference type="InterPro" id="IPR036259">
    <property type="entry name" value="MFS_trans_sf"/>
</dbReference>
<dbReference type="Proteomes" id="UP000630097">
    <property type="component" value="Unassembled WGS sequence"/>
</dbReference>
<dbReference type="SUPFAM" id="SSF103473">
    <property type="entry name" value="MFS general substrate transporter"/>
    <property type="match status" value="1"/>
</dbReference>
<comment type="subcellular location">
    <subcellularLocation>
        <location evidence="1">Cell membrane</location>
        <topology evidence="1">Multi-pass membrane protein</topology>
    </subcellularLocation>
</comment>
<keyword evidence="4 6" id="KW-1133">Transmembrane helix</keyword>
<keyword evidence="2" id="KW-1003">Cell membrane</keyword>
<feature type="transmembrane region" description="Helical" evidence="6">
    <location>
        <begin position="21"/>
        <end position="48"/>
    </location>
</feature>
<dbReference type="GO" id="GO:0005886">
    <property type="term" value="C:plasma membrane"/>
    <property type="evidence" value="ECO:0007669"/>
    <property type="project" value="UniProtKB-SubCell"/>
</dbReference>
<evidence type="ECO:0000256" key="2">
    <source>
        <dbReference type="ARBA" id="ARBA00022475"/>
    </source>
</evidence>
<dbReference type="EMBL" id="BONV01000013">
    <property type="protein sequence ID" value="GIG80304.1"/>
    <property type="molecule type" value="Genomic_DNA"/>
</dbReference>
<keyword evidence="5 6" id="KW-0472">Membrane</keyword>
<feature type="transmembrane region" description="Helical" evidence="6">
    <location>
        <begin position="152"/>
        <end position="170"/>
    </location>
</feature>
<accession>A0A8J3M6C8</accession>
<dbReference type="InterPro" id="IPR011701">
    <property type="entry name" value="MFS"/>
</dbReference>
<feature type="transmembrane region" description="Helical" evidence="6">
    <location>
        <begin position="176"/>
        <end position="198"/>
    </location>
</feature>
<gene>
    <name evidence="8" type="primary">araJ</name>
    <name evidence="8" type="ORF">Pka01_34310</name>
</gene>
<dbReference type="PANTHER" id="PTHR43124">
    <property type="entry name" value="PURINE EFFLUX PUMP PBUE"/>
    <property type="match status" value="1"/>
</dbReference>
<dbReference type="Pfam" id="PF07690">
    <property type="entry name" value="MFS_1"/>
    <property type="match status" value="1"/>
</dbReference>
<feature type="transmembrane region" description="Helical" evidence="6">
    <location>
        <begin position="341"/>
        <end position="365"/>
    </location>
</feature>
<evidence type="ECO:0000256" key="6">
    <source>
        <dbReference type="SAM" id="Phobius"/>
    </source>
</evidence>
<evidence type="ECO:0000256" key="3">
    <source>
        <dbReference type="ARBA" id="ARBA00022692"/>
    </source>
</evidence>
<feature type="transmembrane region" description="Helical" evidence="6">
    <location>
        <begin position="90"/>
        <end position="111"/>
    </location>
</feature>
<feature type="transmembrane region" description="Helical" evidence="6">
    <location>
        <begin position="219"/>
        <end position="240"/>
    </location>
</feature>
<evidence type="ECO:0000313" key="9">
    <source>
        <dbReference type="Proteomes" id="UP000630097"/>
    </source>
</evidence>
<dbReference type="CDD" id="cd17324">
    <property type="entry name" value="MFS_NepI_like"/>
    <property type="match status" value="1"/>
</dbReference>
<evidence type="ECO:0000313" key="8">
    <source>
        <dbReference type="EMBL" id="GIG80304.1"/>
    </source>
</evidence>